<evidence type="ECO:0000313" key="4">
    <source>
        <dbReference type="Proteomes" id="UP001597548"/>
    </source>
</evidence>
<dbReference type="Gene3D" id="2.60.120.1130">
    <property type="match status" value="1"/>
</dbReference>
<dbReference type="InterPro" id="IPR024618">
    <property type="entry name" value="DUF3857"/>
</dbReference>
<reference evidence="4" key="1">
    <citation type="journal article" date="2019" name="Int. J. Syst. Evol. Microbiol.">
        <title>The Global Catalogue of Microorganisms (GCM) 10K type strain sequencing project: providing services to taxonomists for standard genome sequencing and annotation.</title>
        <authorList>
            <consortium name="The Broad Institute Genomics Platform"/>
            <consortium name="The Broad Institute Genome Sequencing Center for Infectious Disease"/>
            <person name="Wu L."/>
            <person name="Ma J."/>
        </authorList>
    </citation>
    <scope>NUCLEOTIDE SEQUENCE [LARGE SCALE GENOMIC DNA]</scope>
    <source>
        <strain evidence="4">KCTC 32514</strain>
    </source>
</reference>
<dbReference type="RefSeq" id="WP_194508576.1">
    <property type="nucleotide sequence ID" value="NZ_JADILU010000005.1"/>
</dbReference>
<proteinExistence type="predicted"/>
<evidence type="ECO:0000313" key="3">
    <source>
        <dbReference type="EMBL" id="MFD2915087.1"/>
    </source>
</evidence>
<feature type="signal peptide" evidence="1">
    <location>
        <begin position="1"/>
        <end position="20"/>
    </location>
</feature>
<dbReference type="EMBL" id="JBHUOS010000002">
    <property type="protein sequence ID" value="MFD2915087.1"/>
    <property type="molecule type" value="Genomic_DNA"/>
</dbReference>
<evidence type="ECO:0000256" key="1">
    <source>
        <dbReference type="SAM" id="SignalP"/>
    </source>
</evidence>
<dbReference type="Proteomes" id="UP001597548">
    <property type="component" value="Unassembled WGS sequence"/>
</dbReference>
<dbReference type="Gene3D" id="2.60.40.3140">
    <property type="match status" value="1"/>
</dbReference>
<comment type="caution">
    <text evidence="3">The sequence shown here is derived from an EMBL/GenBank/DDBJ whole genome shotgun (WGS) entry which is preliminary data.</text>
</comment>
<organism evidence="3 4">
    <name type="scientific">Psychroserpens luteus</name>
    <dbReference type="NCBI Taxonomy" id="1434066"/>
    <lineage>
        <taxon>Bacteria</taxon>
        <taxon>Pseudomonadati</taxon>
        <taxon>Bacteroidota</taxon>
        <taxon>Flavobacteriia</taxon>
        <taxon>Flavobacteriales</taxon>
        <taxon>Flavobacteriaceae</taxon>
        <taxon>Psychroserpens</taxon>
    </lineage>
</organism>
<feature type="chain" id="PRO_5045222744" evidence="1">
    <location>
        <begin position="21"/>
        <end position="654"/>
    </location>
</feature>
<sequence length="654" mass="76315">MKLFLNTCLIFFAFFTTINAQPFYETYDWDANPKYTNQGIEDDNMASVKEKTVTEFYFDDEDNLTEYFLEHKVYYLNSDDKIEAFNKVYLPYDSESKLVVNKARVITAKGEVINLDESKILTATDSETERTYKYFAFEGVEKGSFIEYIYVVNRYPSYKGKRITLQSDYTRNNVEFDLYSPSNLLFKFKSFNGLDEVVNDSISEDKKHYFLKLDTIELLEEEEMAAYTADKKFLIYALDANVAGRVKDISSYANVAQNIYDFYNEELSKKEISELKKFLKNIDYKKEDDIDTKIRAIETYIKTNIFVANSNGEKLSNLLDIVKDKVTNERGAIKLYTAIFNQLDIKVEFIYTCSREYMRFDEEFEANNFLQDALFYFPKTKKYLSPSENDSRYGYPPAYLTDTYGLSIKEVVIGDFKSAVAKVKYIKPITADQNVDKMVIDVTFDDEDISKTHVKLDRSMSGYYGMFIHPYMDLIKPENEKEIIEGFAKNLDEDAEIVSKTINNKNSNLFGIKPIQFIVEFTSNKFVENAGRKQLFNVGDLIGRQQELYQEKERKLPVEGEFQRSYFRTINITIPEGYKIANLDDINIKNEYKKGGETLLSFDSYYELNENVLTITADEHYRMNHVDTSLYEEYRTVINSAADFNKVTLVLETE</sequence>
<feature type="domain" description="DUF3857" evidence="2">
    <location>
        <begin position="70"/>
        <end position="193"/>
    </location>
</feature>
<accession>A0ABW5ZR78</accession>
<name>A0ABW5ZR78_9FLAO</name>
<keyword evidence="4" id="KW-1185">Reference proteome</keyword>
<protein>
    <submittedName>
        <fullName evidence="3">DUF3857 domain-containing protein</fullName>
    </submittedName>
</protein>
<dbReference type="Pfam" id="PF12969">
    <property type="entry name" value="DUF3857"/>
    <property type="match status" value="1"/>
</dbReference>
<gene>
    <name evidence="3" type="ORF">ACFS29_05520</name>
</gene>
<evidence type="ECO:0000259" key="2">
    <source>
        <dbReference type="Pfam" id="PF12969"/>
    </source>
</evidence>
<keyword evidence="1" id="KW-0732">Signal</keyword>